<reference evidence="2 3" key="1">
    <citation type="submission" date="2016-03" db="EMBL/GenBank/DDBJ databases">
        <title>Photobacterium proteolyticum sp. nov. a protease producing bacterium isolated from ocean sediments of Laizhou Bay.</title>
        <authorList>
            <person name="Li Y."/>
        </authorList>
    </citation>
    <scope>NUCLEOTIDE SEQUENCE [LARGE SCALE GENOMIC DNA]</scope>
    <source>
        <strain evidence="2 3">R-40508</strain>
    </source>
</reference>
<evidence type="ECO:0000313" key="3">
    <source>
        <dbReference type="Proteomes" id="UP000078503"/>
    </source>
</evidence>
<organism evidence="2 3">
    <name type="scientific">Photobacterium jeanii</name>
    <dbReference type="NCBI Taxonomy" id="858640"/>
    <lineage>
        <taxon>Bacteria</taxon>
        <taxon>Pseudomonadati</taxon>
        <taxon>Pseudomonadota</taxon>
        <taxon>Gammaproteobacteria</taxon>
        <taxon>Vibrionales</taxon>
        <taxon>Vibrionaceae</taxon>
        <taxon>Photobacterium</taxon>
    </lineage>
</organism>
<dbReference type="PANTHER" id="PTHR43283">
    <property type="entry name" value="BETA-LACTAMASE-RELATED"/>
    <property type="match status" value="1"/>
</dbReference>
<gene>
    <name evidence="2" type="ORF">A3K86_18810</name>
</gene>
<dbReference type="Pfam" id="PF00144">
    <property type="entry name" value="Beta-lactamase"/>
    <property type="match status" value="1"/>
</dbReference>
<evidence type="ECO:0000259" key="1">
    <source>
        <dbReference type="Pfam" id="PF00144"/>
    </source>
</evidence>
<dbReference type="RefSeq" id="WP_198160445.1">
    <property type="nucleotide sequence ID" value="NZ_PYMD01000002.1"/>
</dbReference>
<evidence type="ECO:0000313" key="2">
    <source>
        <dbReference type="EMBL" id="OAN11028.1"/>
    </source>
</evidence>
<keyword evidence="3" id="KW-1185">Reference proteome</keyword>
<sequence>MESSLIYFKIIGIMSSSQGKHLDRYELKPEEMMMNKKLSITLAAVISAMISGTAMASPSAIGGNFDTQDFYKPFTTQDITPENMQRWPYYKHVSANWDDYVQTSSASFTAATNPAKLYTQENGFDLNGEFANGKSYLQSLVDTQTKAFVVLKDNKVLAEFYDNGFNVDQTNLLQSASKSFAGVIIHQLVDQGKLDLNTLVANILPDFAGTVIGKATVQQVLDMTSGAATLLDFHTKGKPGYEWEVEIGLKQGKGIGHRESIKAARKAAEAGTAWNYTDKNTDALALIAEQVSGQSFQQLMQNLVNEYGGNSAGSIALASDGKASPSYGISLTVRDYALFHQWIAQGNAPKSYYASVTDANKKLIQDNEVAATLFDGVTYGSQTYYVAKDNLLYSSGSFGQIGFSDLESGISVVTFQDWAVNAEPEKFLESRERMTSIIKMLRK</sequence>
<accession>A0A178K130</accession>
<feature type="domain" description="Beta-lactamase-related" evidence="1">
    <location>
        <begin position="147"/>
        <end position="415"/>
    </location>
</feature>
<dbReference type="PANTHER" id="PTHR43283:SF7">
    <property type="entry name" value="BETA-LACTAMASE-RELATED DOMAIN-CONTAINING PROTEIN"/>
    <property type="match status" value="1"/>
</dbReference>
<dbReference type="InterPro" id="IPR050789">
    <property type="entry name" value="Diverse_Enzym_Activities"/>
</dbReference>
<dbReference type="Gene3D" id="3.40.710.10">
    <property type="entry name" value="DD-peptidase/beta-lactamase superfamily"/>
    <property type="match status" value="1"/>
</dbReference>
<dbReference type="Proteomes" id="UP000078503">
    <property type="component" value="Unassembled WGS sequence"/>
</dbReference>
<dbReference type="SUPFAM" id="SSF56601">
    <property type="entry name" value="beta-lactamase/transpeptidase-like"/>
    <property type="match status" value="1"/>
</dbReference>
<comment type="caution">
    <text evidence="2">The sequence shown here is derived from an EMBL/GenBank/DDBJ whole genome shotgun (WGS) entry which is preliminary data.</text>
</comment>
<dbReference type="InterPro" id="IPR001466">
    <property type="entry name" value="Beta-lactam-related"/>
</dbReference>
<dbReference type="STRING" id="858640.A3K86_18810"/>
<name>A0A178K130_9GAMM</name>
<dbReference type="EMBL" id="LVHF01000033">
    <property type="protein sequence ID" value="OAN11028.1"/>
    <property type="molecule type" value="Genomic_DNA"/>
</dbReference>
<dbReference type="InterPro" id="IPR012338">
    <property type="entry name" value="Beta-lactam/transpept-like"/>
</dbReference>
<dbReference type="AlphaFoldDB" id="A0A178K130"/>
<protein>
    <recommendedName>
        <fullName evidence="1">Beta-lactamase-related domain-containing protein</fullName>
    </recommendedName>
</protein>
<proteinExistence type="predicted"/>